<accession>K8XDM7</accession>
<keyword evidence="5" id="KW-0346">Stress response</keyword>
<sequence>EGTRSEFHYGSFYRSMPLPAGAKEDDIAASYTDGILTVTMPVTESPTPEKHIEITKTDPSGDKTD</sequence>
<evidence type="ECO:0000256" key="2">
    <source>
        <dbReference type="RuleBase" id="RU003616"/>
    </source>
</evidence>
<evidence type="ECO:0000313" key="5">
    <source>
        <dbReference type="EMBL" id="EKT76412.1"/>
    </source>
</evidence>
<feature type="non-terminal residue" evidence="5">
    <location>
        <position position="1"/>
    </location>
</feature>
<feature type="domain" description="SHSP" evidence="4">
    <location>
        <begin position="1"/>
        <end position="57"/>
    </location>
</feature>
<gene>
    <name evidence="5" type="ORF">WSS_A42870</name>
</gene>
<dbReference type="PROSITE" id="PS01031">
    <property type="entry name" value="SHSP"/>
    <property type="match status" value="1"/>
</dbReference>
<dbReference type="Pfam" id="PF00011">
    <property type="entry name" value="HSP20"/>
    <property type="match status" value="1"/>
</dbReference>
<comment type="caution">
    <text evidence="5">The sequence shown here is derived from an EMBL/GenBank/DDBJ whole genome shotgun (WGS) entry which is preliminary data.</text>
</comment>
<feature type="compositionally biased region" description="Basic and acidic residues" evidence="3">
    <location>
        <begin position="47"/>
        <end position="65"/>
    </location>
</feature>
<comment type="similarity">
    <text evidence="1 2">Belongs to the small heat shock protein (HSP20) family.</text>
</comment>
<protein>
    <submittedName>
        <fullName evidence="5">Putative small heat shock protein</fullName>
    </submittedName>
</protein>
<dbReference type="RefSeq" id="WP_005265351.1">
    <property type="nucleotide sequence ID" value="NZ_AJYC02000299.1"/>
</dbReference>
<evidence type="ECO:0000259" key="4">
    <source>
        <dbReference type="PROSITE" id="PS01031"/>
    </source>
</evidence>
<reference evidence="5 6" key="1">
    <citation type="journal article" date="2013" name="Genome Announc.">
        <title>Draft Genome Sequence of Rhodococcus opacus Strain M213 Shows a Diverse Catabolic Potential.</title>
        <authorList>
            <person name="Pathak A."/>
            <person name="Green S.J."/>
            <person name="Ogram A."/>
            <person name="Chauhan A."/>
        </authorList>
    </citation>
    <scope>NUCLEOTIDE SEQUENCE [LARGE SCALE GENOMIC DNA]</scope>
    <source>
        <strain evidence="5 6">M213</strain>
    </source>
</reference>
<dbReference type="AlphaFoldDB" id="K8XDM7"/>
<dbReference type="InterPro" id="IPR002068">
    <property type="entry name" value="A-crystallin/Hsp20_dom"/>
</dbReference>
<dbReference type="InterPro" id="IPR008978">
    <property type="entry name" value="HSP20-like_chaperone"/>
</dbReference>
<dbReference type="Proteomes" id="UP000005951">
    <property type="component" value="Unassembled WGS sequence"/>
</dbReference>
<proteinExistence type="inferred from homology"/>
<dbReference type="EMBL" id="AJYC02000299">
    <property type="protein sequence ID" value="EKT76412.1"/>
    <property type="molecule type" value="Genomic_DNA"/>
</dbReference>
<evidence type="ECO:0000256" key="3">
    <source>
        <dbReference type="SAM" id="MobiDB-lite"/>
    </source>
</evidence>
<dbReference type="Gene3D" id="2.60.40.790">
    <property type="match status" value="1"/>
</dbReference>
<dbReference type="CDD" id="cd06464">
    <property type="entry name" value="ACD_sHsps-like"/>
    <property type="match status" value="1"/>
</dbReference>
<organism evidence="5 6">
    <name type="scientific">Rhodococcus opacus M213</name>
    <dbReference type="NCBI Taxonomy" id="1129896"/>
    <lineage>
        <taxon>Bacteria</taxon>
        <taxon>Bacillati</taxon>
        <taxon>Actinomycetota</taxon>
        <taxon>Actinomycetes</taxon>
        <taxon>Mycobacteriales</taxon>
        <taxon>Nocardiaceae</taxon>
        <taxon>Rhodococcus</taxon>
    </lineage>
</organism>
<evidence type="ECO:0000256" key="1">
    <source>
        <dbReference type="PROSITE-ProRule" id="PRU00285"/>
    </source>
</evidence>
<dbReference type="SUPFAM" id="SSF49764">
    <property type="entry name" value="HSP20-like chaperones"/>
    <property type="match status" value="1"/>
</dbReference>
<name>K8XDM7_RHOOP</name>
<feature type="region of interest" description="Disordered" evidence="3">
    <location>
        <begin position="41"/>
        <end position="65"/>
    </location>
</feature>
<evidence type="ECO:0000313" key="6">
    <source>
        <dbReference type="Proteomes" id="UP000005951"/>
    </source>
</evidence>